<proteinExistence type="predicted"/>
<dbReference type="SUPFAM" id="SSF55166">
    <property type="entry name" value="Hedgehog/DD-peptidase"/>
    <property type="match status" value="1"/>
</dbReference>
<dbReference type="GeneID" id="59160347"/>
<evidence type="ECO:0000259" key="1">
    <source>
        <dbReference type="Pfam" id="PF08291"/>
    </source>
</evidence>
<gene>
    <name evidence="2" type="ORF">EEW87_004195</name>
</gene>
<dbReference type="RefSeq" id="WP_123091074.1">
    <property type="nucleotide sequence ID" value="NZ_CP044548.2"/>
</dbReference>
<feature type="domain" description="Peptidase M15A C-terminal" evidence="1">
    <location>
        <begin position="75"/>
        <end position="152"/>
    </location>
</feature>
<accession>A0A5P8FKV1</accession>
<reference evidence="2 3" key="1">
    <citation type="submission" date="2019-09" db="EMBL/GenBank/DDBJ databases">
        <title>Complete Genome Sequence of Janibacter melonis M714 with both human health impact and industrial applications.</title>
        <authorList>
            <person name="Jin M."/>
            <person name="Zhao Q.R."/>
        </authorList>
    </citation>
    <scope>NUCLEOTIDE SEQUENCE [LARGE SCALE GENOMIC DNA]</scope>
    <source>
        <strain evidence="2 3">M714</strain>
    </source>
</reference>
<sequence>MNVIDRRRAAWHLRKLGWNTSGRARLDQAIRDFQGGYTRTTLKADGVLGAKTMAAILESSSFRSSKKRGGTASPNFNFTEFACKCGGKYAGCRRIVVDRDLVRGLEKLRAKHYPRGLNVVSGYRCPAHNKAVGGATASQHMSGKAADIPSIVKAESVRALGVFGGVGVTARTGTVAHVDVRPGSATWLYN</sequence>
<evidence type="ECO:0000313" key="3">
    <source>
        <dbReference type="Proteomes" id="UP000271708"/>
    </source>
</evidence>
<organism evidence="2 3">
    <name type="scientific">Janibacter melonis</name>
    <dbReference type="NCBI Taxonomy" id="262209"/>
    <lineage>
        <taxon>Bacteria</taxon>
        <taxon>Bacillati</taxon>
        <taxon>Actinomycetota</taxon>
        <taxon>Actinomycetes</taxon>
        <taxon>Micrococcales</taxon>
        <taxon>Intrasporangiaceae</taxon>
        <taxon>Janibacter</taxon>
    </lineage>
</organism>
<name>A0A5P8FKV1_9MICO</name>
<evidence type="ECO:0000313" key="2">
    <source>
        <dbReference type="EMBL" id="QFQ29700.2"/>
    </source>
</evidence>
<dbReference type="InterPro" id="IPR009045">
    <property type="entry name" value="Zn_M74/Hedgehog-like"/>
</dbReference>
<protein>
    <submittedName>
        <fullName evidence="2">DUF882 domain-containing protein</fullName>
    </submittedName>
</protein>
<dbReference type="AlphaFoldDB" id="A0A5P8FKV1"/>
<dbReference type="Pfam" id="PF08291">
    <property type="entry name" value="Peptidase_M15_3"/>
    <property type="match status" value="1"/>
</dbReference>
<dbReference type="KEGG" id="jme:EEW87_004195"/>
<dbReference type="InterPro" id="IPR013230">
    <property type="entry name" value="Peptidase_M15A_C"/>
</dbReference>
<dbReference type="Proteomes" id="UP000271708">
    <property type="component" value="Chromosome"/>
</dbReference>
<dbReference type="EMBL" id="CP044548">
    <property type="protein sequence ID" value="QFQ29700.2"/>
    <property type="molecule type" value="Genomic_DNA"/>
</dbReference>
<dbReference type="Gene3D" id="3.30.1380.10">
    <property type="match status" value="1"/>
</dbReference>